<evidence type="ECO:0000313" key="13">
    <source>
        <dbReference type="Proteomes" id="UP001470230"/>
    </source>
</evidence>
<gene>
    <name evidence="12" type="ORF">M9Y10_013607</name>
</gene>
<dbReference type="PANTHER" id="PTHR21092:SF0">
    <property type="entry name" value="NICASTRIN"/>
    <property type="match status" value="1"/>
</dbReference>
<keyword evidence="8 10" id="KW-0472">Membrane</keyword>
<keyword evidence="9" id="KW-0325">Glycoprotein</keyword>
<evidence type="ECO:0000256" key="7">
    <source>
        <dbReference type="ARBA" id="ARBA00022989"/>
    </source>
</evidence>
<organism evidence="12 13">
    <name type="scientific">Tritrichomonas musculus</name>
    <dbReference type="NCBI Taxonomy" id="1915356"/>
    <lineage>
        <taxon>Eukaryota</taxon>
        <taxon>Metamonada</taxon>
        <taxon>Parabasalia</taxon>
        <taxon>Tritrichomonadida</taxon>
        <taxon>Tritrichomonadidae</taxon>
        <taxon>Tritrichomonas</taxon>
    </lineage>
</organism>
<dbReference type="Proteomes" id="UP001470230">
    <property type="component" value="Unassembled WGS sequence"/>
</dbReference>
<dbReference type="Pfam" id="PF18266">
    <property type="entry name" value="Ncstrn_small"/>
    <property type="match status" value="1"/>
</dbReference>
<evidence type="ECO:0000259" key="11">
    <source>
        <dbReference type="Pfam" id="PF18266"/>
    </source>
</evidence>
<accession>A0ABR2KXE9</accession>
<keyword evidence="6" id="KW-0914">Notch signaling pathway</keyword>
<evidence type="ECO:0000256" key="2">
    <source>
        <dbReference type="ARBA" id="ARBA00007717"/>
    </source>
</evidence>
<keyword evidence="4 10" id="KW-0812">Transmembrane</keyword>
<protein>
    <recommendedName>
        <fullName evidence="3">Nicastrin</fullName>
    </recommendedName>
</protein>
<evidence type="ECO:0000256" key="5">
    <source>
        <dbReference type="ARBA" id="ARBA00022729"/>
    </source>
</evidence>
<dbReference type="InterPro" id="IPR041084">
    <property type="entry name" value="Ncstrn_small"/>
</dbReference>
<evidence type="ECO:0000313" key="12">
    <source>
        <dbReference type="EMBL" id="KAK8895723.1"/>
    </source>
</evidence>
<comment type="caution">
    <text evidence="12">The sequence shown here is derived from an EMBL/GenBank/DDBJ whole genome shotgun (WGS) entry which is preliminary data.</text>
</comment>
<evidence type="ECO:0000256" key="1">
    <source>
        <dbReference type="ARBA" id="ARBA00004479"/>
    </source>
</evidence>
<comment type="subcellular location">
    <subcellularLocation>
        <location evidence="1">Membrane</location>
        <topology evidence="1">Single-pass type I membrane protein</topology>
    </subcellularLocation>
</comment>
<evidence type="ECO:0000256" key="6">
    <source>
        <dbReference type="ARBA" id="ARBA00022976"/>
    </source>
</evidence>
<dbReference type="PANTHER" id="PTHR21092">
    <property type="entry name" value="NICASTRIN"/>
    <property type="match status" value="1"/>
</dbReference>
<dbReference type="EMBL" id="JAPFFF010000002">
    <property type="protein sequence ID" value="KAK8895723.1"/>
    <property type="molecule type" value="Genomic_DNA"/>
</dbReference>
<keyword evidence="5" id="KW-0732">Signal</keyword>
<dbReference type="InterPro" id="IPR008710">
    <property type="entry name" value="Nicastrin"/>
</dbReference>
<evidence type="ECO:0000256" key="10">
    <source>
        <dbReference type="SAM" id="Phobius"/>
    </source>
</evidence>
<dbReference type="Gene3D" id="3.40.630.10">
    <property type="entry name" value="Zn peptidases"/>
    <property type="match status" value="1"/>
</dbReference>
<evidence type="ECO:0000256" key="9">
    <source>
        <dbReference type="ARBA" id="ARBA00023180"/>
    </source>
</evidence>
<keyword evidence="13" id="KW-1185">Reference proteome</keyword>
<name>A0ABR2KXE9_9EUKA</name>
<feature type="transmembrane region" description="Helical" evidence="10">
    <location>
        <begin position="589"/>
        <end position="609"/>
    </location>
</feature>
<reference evidence="12 13" key="1">
    <citation type="submission" date="2024-04" db="EMBL/GenBank/DDBJ databases">
        <title>Tritrichomonas musculus Genome.</title>
        <authorList>
            <person name="Alves-Ferreira E."/>
            <person name="Grigg M."/>
            <person name="Lorenzi H."/>
            <person name="Galac M."/>
        </authorList>
    </citation>
    <scope>NUCLEOTIDE SEQUENCE [LARGE SCALE GENOMIC DNA]</scope>
    <source>
        <strain evidence="12 13">EAF2021</strain>
    </source>
</reference>
<evidence type="ECO:0000256" key="4">
    <source>
        <dbReference type="ARBA" id="ARBA00022692"/>
    </source>
</evidence>
<evidence type="ECO:0000256" key="8">
    <source>
        <dbReference type="ARBA" id="ARBA00023136"/>
    </source>
</evidence>
<proteinExistence type="inferred from homology"/>
<evidence type="ECO:0000256" key="3">
    <source>
        <dbReference type="ARBA" id="ARBA00015303"/>
    </source>
</evidence>
<keyword evidence="7 10" id="KW-1133">Transmembrane helix</keyword>
<dbReference type="SUPFAM" id="SSF53187">
    <property type="entry name" value="Zn-dependent exopeptidases"/>
    <property type="match status" value="2"/>
</dbReference>
<comment type="similarity">
    <text evidence="2">Belongs to the nicastrin family.</text>
</comment>
<feature type="domain" description="Nicastrin small lobe" evidence="11">
    <location>
        <begin position="20"/>
        <end position="154"/>
    </location>
</feature>
<sequence>MIFVFFGLALSNQFPADFLFRMHDHTGWFGPKTLFDGYSGHLLRLYENISIENFFSEKRPRPEVLVIPMSFLKVATIDKIISLYKPRPYLQGFIVIPDDSYDVSAGVPFPNKKYSSYQPPEGFNWNPTATSMITQRYEFPIVYPPQAEVKNLLSHMKYYGSKAGAYLRIYMLSRGNSKKCLKDESCQFLGGLSLYGSFGKDYYSTNSQKSVWAIANYDSYGLFPYAHVGADYSISGFVTLLAALESFKNVDWKKAKRQLRFAFFDAEEVGYLGSTKFLRDVTEPFNCKKKDGNTCLQPYRLDFGFQSVSPDDFGTIIEVKSVAKADHLYIHTNKNGREFGKTLVKGAANGTLPIEMADDSLPGVPPSSTNSFIKKFPNIQHAVLTSYKGKFPDNNRYGSPSDVEYDPEAVVKASQTLVKVLYDLCEIDQSVQLPKVNETIITELMEGFVKNPSVSTYIQSLFPTSRLPTDHVSLYSGPYNQYTLELKQLIVREVLADSLAAANNITSIKCESNNQCSSLGLACSTNLGVCINYTMNMHPAYSDAFEWDEDKWEMKVVNESSALPFECEANWDSPDLQYITLPSLWTGRITVGIGILLWVLLAVLLNIFWNYNLNFLQK</sequence>
<dbReference type="Pfam" id="PF05450">
    <property type="entry name" value="Nicastrin"/>
    <property type="match status" value="1"/>
</dbReference>